<dbReference type="AlphaFoldDB" id="A0A6G0KSI5"/>
<organism evidence="2 3">
    <name type="scientific">Phytophthora fragariae</name>
    <dbReference type="NCBI Taxonomy" id="53985"/>
    <lineage>
        <taxon>Eukaryota</taxon>
        <taxon>Sar</taxon>
        <taxon>Stramenopiles</taxon>
        <taxon>Oomycota</taxon>
        <taxon>Peronosporomycetes</taxon>
        <taxon>Peronosporales</taxon>
        <taxon>Peronosporaceae</taxon>
        <taxon>Phytophthora</taxon>
    </lineage>
</organism>
<gene>
    <name evidence="2" type="ORF">PF010_g16111</name>
</gene>
<evidence type="ECO:0000313" key="2">
    <source>
        <dbReference type="EMBL" id="KAE9097042.1"/>
    </source>
</evidence>
<protein>
    <recommendedName>
        <fullName evidence="1">Centrosomal protein CEP104 N-terminal domain-containing protein</fullName>
    </recommendedName>
</protein>
<dbReference type="Gene3D" id="2.60.120.260">
    <property type="entry name" value="Galactose-binding domain-like"/>
    <property type="match status" value="1"/>
</dbReference>
<dbReference type="InterPro" id="IPR052607">
    <property type="entry name" value="CEP104-like"/>
</dbReference>
<evidence type="ECO:0000313" key="3">
    <source>
        <dbReference type="Proteomes" id="UP000488956"/>
    </source>
</evidence>
<dbReference type="PANTHER" id="PTHR13371">
    <property type="entry name" value="GLYCINE-, GLUTAMATE-, THIENYLCYCLOHEXYLPIPERIDINE-BINDING PROTEIN"/>
    <property type="match status" value="1"/>
</dbReference>
<reference evidence="2 3" key="1">
    <citation type="submission" date="2018-09" db="EMBL/GenBank/DDBJ databases">
        <title>Genomic investigation of the strawberry pathogen Phytophthora fragariae indicates pathogenicity is determined by transcriptional variation in three key races.</title>
        <authorList>
            <person name="Adams T.M."/>
            <person name="Armitage A.D."/>
            <person name="Sobczyk M.K."/>
            <person name="Bates H.J."/>
            <person name="Dunwell J.M."/>
            <person name="Nellist C.F."/>
            <person name="Harrison R.J."/>
        </authorList>
    </citation>
    <scope>NUCLEOTIDE SEQUENCE [LARGE SCALE GENOMIC DNA]</scope>
    <source>
        <strain evidence="2 3">ONT-3</strain>
    </source>
</reference>
<dbReference type="Gene3D" id="1.25.10.10">
    <property type="entry name" value="Leucine-rich Repeat Variant"/>
    <property type="match status" value="1"/>
</dbReference>
<comment type="caution">
    <text evidence="2">The sequence shown here is derived from an EMBL/GenBank/DDBJ whole genome shotgun (WGS) entry which is preliminary data.</text>
</comment>
<dbReference type="InterPro" id="IPR016024">
    <property type="entry name" value="ARM-type_fold"/>
</dbReference>
<name>A0A6G0KSI5_9STRA</name>
<feature type="domain" description="Centrosomal protein CEP104 N-terminal" evidence="1">
    <location>
        <begin position="39"/>
        <end position="163"/>
    </location>
</feature>
<dbReference type="InterPro" id="IPR011989">
    <property type="entry name" value="ARM-like"/>
</dbReference>
<sequence>MSGGERAAAHLELVFCSSDDERFPATNLTRPGGGQLTVWESEKFCEFPQELVFRVNRGLPTRIEQVNLLSHPFKVATRVEIFTSSAPSDGIHDGKTGMRFERLGFVCFLSNDSTQVTACELQEVQLPRSCAKLTHLRLVLHSCHQTRSNLFSQVGLASVVALGPQQTTNFVLPMIPSPRKSKTMDAPSYRRRANSSYDAIASKSEKTFEVKSPRAADIYIKDTQERKTPEQIIADIQIGKQLAQYAGDDTPVQPWISLEREANRLINLFEQAVARTPLANLYRVQMDTEAYTTDNLSQRFGDLERRRKQLENKLCQQVSSSTRSAKNDLDMLVLRSPKEHDMLNKFNASHPQEKEALLWQFAESSQASTVRCDQTIPLIRKLAITDEETLEMLISALDDINPQVFAAGCAFLRSLLTSLPYFQDTSASKLDMTEIVDCLLERLDSREASIRNTAAFALLKIAGSTRTRGIFVTHLLLKHVEHKNSQPSDQQLLALLKLLSALLQSFHCCASFDIAPRRILRFLMLSDADQHENALVREAAKQLVLALCNDVDEQFVLNHYVSKLPPEHQHRYELPLRQKNGGNLSPIGIE</sequence>
<dbReference type="Pfam" id="PF21038">
    <property type="entry name" value="CEP104_N"/>
    <property type="match status" value="1"/>
</dbReference>
<dbReference type="EMBL" id="QXFX01001085">
    <property type="protein sequence ID" value="KAE9097042.1"/>
    <property type="molecule type" value="Genomic_DNA"/>
</dbReference>
<proteinExistence type="predicted"/>
<dbReference type="PANTHER" id="PTHR13371:SF0">
    <property type="entry name" value="CENTROSOMAL PROTEIN OF 104 KDA"/>
    <property type="match status" value="1"/>
</dbReference>
<dbReference type="Proteomes" id="UP000488956">
    <property type="component" value="Unassembled WGS sequence"/>
</dbReference>
<dbReference type="InterPro" id="IPR048739">
    <property type="entry name" value="CEP104_N"/>
</dbReference>
<accession>A0A6G0KSI5</accession>
<dbReference type="SUPFAM" id="SSF48371">
    <property type="entry name" value="ARM repeat"/>
    <property type="match status" value="1"/>
</dbReference>
<dbReference type="GO" id="GO:0005929">
    <property type="term" value="C:cilium"/>
    <property type="evidence" value="ECO:0007669"/>
    <property type="project" value="TreeGrafter"/>
</dbReference>
<evidence type="ECO:0000259" key="1">
    <source>
        <dbReference type="Pfam" id="PF21038"/>
    </source>
</evidence>
<dbReference type="Pfam" id="PF21040">
    <property type="entry name" value="CEP104-like_TOG"/>
    <property type="match status" value="1"/>
</dbReference>